<proteinExistence type="inferred from homology"/>
<accession>A0A1D2JK28</accession>
<dbReference type="InterPro" id="IPR036318">
    <property type="entry name" value="FAD-bd_PCMH-like_sf"/>
</dbReference>
<feature type="region of interest" description="Disordered" evidence="10">
    <location>
        <begin position="695"/>
        <end position="801"/>
    </location>
</feature>
<keyword evidence="9" id="KW-0496">Mitochondrion</keyword>
<evidence type="ECO:0000259" key="11">
    <source>
        <dbReference type="PROSITE" id="PS51387"/>
    </source>
</evidence>
<sequence length="801" mass="89731">MDPHITRELSRLDPAIPFRASLSHLHHTWAKTFYWHPELYIQPETVPELQKIVTLARRCRRRLVTVGSAHSPSDLTCTSAWLVNLDNFHRILSFSRDTGVVTVEAGIRLRDLCVELDKYGLALSNLGSINEQSIAGLISTGSHGSSLRYGLLSQSVLALSILLANGQVVRCSAENNETQLPIRIKSLAVGIRTTSRLSNHLLELFLRDTPNMDPHITRELSRLDPAIPFRASLSHLHHTWAKTFYWHPELYIQPETVPELQKIVTLARRCRRRLVTVGSAHSPSDLTCTSAWLVNLDNFHRILSFSRDTGVVTVEAGIRLRDLCVELDKYGLALSNLGSINEQSIAGLISTGSHGSSLRYGLLSQSVLALSILLANGQVVRCSAENNVELFRAALLSLGAIGIITEITLQAVPSFKIAWQQSMQSLPQVLEGWDTGLWTSSEYVRVWWLPYWKRAVVWRADKTDLPLRAPPSNFYGGRVGNLIYHNLLYISNYIPCILPWVEWFVFGMQYGFRPGKLITSAVEPGRTGLLMDCLYSQFVNEWALPLEKGPEAITRLSAWINGDAAVARIPFSSKGVWVHSPIEVRVSDTSKSNTPRPYLDASHASGPTLFLNATLYRPHLRDPPCVARYYEAFEWLMRDLGGRPHWAKNFSSSTGYNEIRAMYGNDLEEWLRVRNAADLDGMFLGEWHRRNLFPASSYSSTDDGGDCFPLSERERSRQKPSNLRGVGDGIEYFGDQRWMNDSTSSGSAAEKWSGSGQREAQDGNKNDNDHFGPPSPPTTAASEESFDHLAHGEASLMLEQR</sequence>
<protein>
    <recommendedName>
        <fullName evidence="4 9">D-arabinono-1,4-lactone oxidase</fullName>
        <shortName evidence="9">ALO</shortName>
        <ecNumber evidence="4 9">1.1.3.37</ecNumber>
    </recommendedName>
    <alternativeName>
        <fullName evidence="8 9">L-galactono-gamma-lactone oxidase</fullName>
    </alternativeName>
</protein>
<reference evidence="12 13" key="1">
    <citation type="submission" date="2016-06" db="EMBL/GenBank/DDBJ databases">
        <authorList>
            <person name="Kjaerup R.B."/>
            <person name="Dalgaard T.S."/>
            <person name="Juul-Madsen H.R."/>
        </authorList>
    </citation>
    <scope>NUCLEOTIDE SEQUENCE [LARGE SCALE GENOMIC DNA]</scope>
    <source>
        <strain evidence="12 13">Pb300</strain>
    </source>
</reference>
<dbReference type="EMBL" id="LZYO01000053">
    <property type="protein sequence ID" value="ODH39354.1"/>
    <property type="molecule type" value="Genomic_DNA"/>
</dbReference>
<keyword evidence="6 9" id="KW-0274">FAD</keyword>
<keyword evidence="5 9" id="KW-0285">Flavoprotein</keyword>
<dbReference type="VEuPathDB" id="FungiDB:PABG_05910"/>
<dbReference type="UniPathway" id="UPA00771">
    <property type="reaction ID" value="UER00766"/>
</dbReference>
<dbReference type="PANTHER" id="PTHR43762">
    <property type="entry name" value="L-GULONOLACTONE OXIDASE"/>
    <property type="match status" value="1"/>
</dbReference>
<dbReference type="Gene3D" id="3.30.70.2520">
    <property type="match status" value="1"/>
</dbReference>
<dbReference type="GO" id="GO:0031966">
    <property type="term" value="C:mitochondrial membrane"/>
    <property type="evidence" value="ECO:0007669"/>
    <property type="project" value="UniProtKB-SubCell"/>
</dbReference>
<gene>
    <name evidence="12" type="ORF">ACO22_01922</name>
</gene>
<dbReference type="PANTHER" id="PTHR43762:SF1">
    <property type="entry name" value="D-ARABINONO-1,4-LACTONE OXIDASE"/>
    <property type="match status" value="1"/>
</dbReference>
<dbReference type="VEuPathDB" id="FungiDB:PADG_06827"/>
<dbReference type="Pfam" id="PF01565">
    <property type="entry name" value="FAD_binding_4"/>
    <property type="match status" value="2"/>
</dbReference>
<dbReference type="InterPro" id="IPR016167">
    <property type="entry name" value="FAD-bd_PCMH_sub1"/>
</dbReference>
<evidence type="ECO:0000256" key="6">
    <source>
        <dbReference type="ARBA" id="ARBA00022827"/>
    </source>
</evidence>
<evidence type="ECO:0000256" key="2">
    <source>
        <dbReference type="ARBA" id="ARBA00005083"/>
    </source>
</evidence>
<evidence type="ECO:0000256" key="3">
    <source>
        <dbReference type="ARBA" id="ARBA00005466"/>
    </source>
</evidence>
<evidence type="ECO:0000313" key="12">
    <source>
        <dbReference type="EMBL" id="ODH39354.1"/>
    </source>
</evidence>
<dbReference type="GO" id="GO:0071949">
    <property type="term" value="F:FAD binding"/>
    <property type="evidence" value="ECO:0007669"/>
    <property type="project" value="UniProtKB-UniRule"/>
</dbReference>
<feature type="domain" description="FAD-binding PCMH-type" evidence="11">
    <location>
        <begin position="244"/>
        <end position="414"/>
    </location>
</feature>
<evidence type="ECO:0000256" key="10">
    <source>
        <dbReference type="SAM" id="MobiDB-lite"/>
    </source>
</evidence>
<comment type="similarity">
    <text evidence="3 9">Belongs to the oxygen-dependent FAD-linked oxidoreductase family.</text>
</comment>
<dbReference type="NCBIfam" id="TIGR01678">
    <property type="entry name" value="FAD_lactone_ox"/>
    <property type="match status" value="1"/>
</dbReference>
<dbReference type="InterPro" id="IPR016166">
    <property type="entry name" value="FAD-bd_PCMH"/>
</dbReference>
<dbReference type="GO" id="GO:0003885">
    <property type="term" value="F:D-arabinono-1,4-lactone oxidase activity"/>
    <property type="evidence" value="ECO:0007669"/>
    <property type="project" value="UniProtKB-UniRule"/>
</dbReference>
<dbReference type="InterPro" id="IPR007173">
    <property type="entry name" value="ALO_C"/>
</dbReference>
<comment type="catalytic activity">
    <reaction evidence="9">
        <text>D-arabinono-1,4-lactone + O2 = dehydro-D-arabinono-1,4-lactone + H2O2 + H(+)</text>
        <dbReference type="Rhea" id="RHEA:23756"/>
        <dbReference type="ChEBI" id="CHEBI:15378"/>
        <dbReference type="ChEBI" id="CHEBI:15379"/>
        <dbReference type="ChEBI" id="CHEBI:16240"/>
        <dbReference type="ChEBI" id="CHEBI:16292"/>
        <dbReference type="ChEBI" id="CHEBI:58277"/>
        <dbReference type="EC" id="1.1.3.37"/>
    </reaction>
</comment>
<comment type="pathway">
    <text evidence="2 9">Cofactor biosynthesis; D-erythroascorbate biosynthesis; dehydro-D-arabinono-1,4-lactone from D-arabinose: step 2/2.</text>
</comment>
<dbReference type="AlphaFoldDB" id="A0A1D2JK28"/>
<dbReference type="Gene3D" id="3.30.43.10">
    <property type="entry name" value="Uridine Diphospho-n-acetylenolpyruvylglucosamine Reductase, domain 2"/>
    <property type="match status" value="2"/>
</dbReference>
<dbReference type="Pfam" id="PF04030">
    <property type="entry name" value="ALO"/>
    <property type="match status" value="1"/>
</dbReference>
<evidence type="ECO:0000256" key="7">
    <source>
        <dbReference type="ARBA" id="ARBA00023002"/>
    </source>
</evidence>
<feature type="compositionally biased region" description="Basic and acidic residues" evidence="10">
    <location>
        <begin position="759"/>
        <end position="770"/>
    </location>
</feature>
<dbReference type="Proteomes" id="UP000242814">
    <property type="component" value="Unassembled WGS sequence"/>
</dbReference>
<comment type="subcellular location">
    <subcellularLocation>
        <location evidence="9">Mitochondrion membrane</location>
    </subcellularLocation>
</comment>
<evidence type="ECO:0000256" key="1">
    <source>
        <dbReference type="ARBA" id="ARBA00001974"/>
    </source>
</evidence>
<evidence type="ECO:0000256" key="8">
    <source>
        <dbReference type="ARBA" id="ARBA00033418"/>
    </source>
</evidence>
<name>A0A1D2JK28_PARBR</name>
<dbReference type="InterPro" id="IPR010031">
    <property type="entry name" value="FAD_lactone_oxidase-like"/>
</dbReference>
<organism evidence="12 13">
    <name type="scientific">Paracoccidioides brasiliensis</name>
    <dbReference type="NCBI Taxonomy" id="121759"/>
    <lineage>
        <taxon>Eukaryota</taxon>
        <taxon>Fungi</taxon>
        <taxon>Dikarya</taxon>
        <taxon>Ascomycota</taxon>
        <taxon>Pezizomycotina</taxon>
        <taxon>Eurotiomycetes</taxon>
        <taxon>Eurotiomycetidae</taxon>
        <taxon>Onygenales</taxon>
        <taxon>Ajellomycetaceae</taxon>
        <taxon>Paracoccidioides</taxon>
    </lineage>
</organism>
<dbReference type="InterPro" id="IPR006094">
    <property type="entry name" value="Oxid_FAD_bind_N"/>
</dbReference>
<comment type="cofactor">
    <cofactor evidence="1 9">
        <name>FAD</name>
        <dbReference type="ChEBI" id="CHEBI:57692"/>
    </cofactor>
</comment>
<evidence type="ECO:0000313" key="13">
    <source>
        <dbReference type="Proteomes" id="UP000242814"/>
    </source>
</evidence>
<dbReference type="InterPro" id="IPR016169">
    <property type="entry name" value="FAD-bd_PCMH_sub2"/>
</dbReference>
<dbReference type="PROSITE" id="PS51387">
    <property type="entry name" value="FAD_PCMH"/>
    <property type="match status" value="2"/>
</dbReference>
<evidence type="ECO:0000256" key="9">
    <source>
        <dbReference type="RuleBase" id="RU367158"/>
    </source>
</evidence>
<comment type="caution">
    <text evidence="12">The sequence shown here is derived from an EMBL/GenBank/DDBJ whole genome shotgun (WGS) entry which is preliminary data.</text>
</comment>
<evidence type="ECO:0000256" key="4">
    <source>
        <dbReference type="ARBA" id="ARBA00013136"/>
    </source>
</evidence>
<feature type="domain" description="FAD-binding PCMH-type" evidence="11">
    <location>
        <begin position="33"/>
        <end position="196"/>
    </location>
</feature>
<keyword evidence="7 9" id="KW-0560">Oxidoreductase</keyword>
<dbReference type="SUPFAM" id="SSF56176">
    <property type="entry name" value="FAD-binding/transporter-associated domain-like"/>
    <property type="match status" value="2"/>
</dbReference>
<evidence type="ECO:0000256" key="5">
    <source>
        <dbReference type="ARBA" id="ARBA00022630"/>
    </source>
</evidence>
<dbReference type="EC" id="1.1.3.37" evidence="4 9"/>
<dbReference type="InterPro" id="IPR030654">
    <property type="entry name" value="Sugar_lactone_oxidase"/>
</dbReference>
<dbReference type="Gene3D" id="3.30.465.10">
    <property type="match status" value="2"/>
</dbReference>